<reference evidence="1 2" key="1">
    <citation type="submission" date="2015-09" db="EMBL/GenBank/DDBJ databases">
        <authorList>
            <consortium name="Pathogen Informatics"/>
        </authorList>
    </citation>
    <scope>NUCLEOTIDE SEQUENCE [LARGE SCALE GENOMIC DNA]</scope>
    <source>
        <strain evidence="1 2">2789STDY5608840</strain>
    </source>
</reference>
<dbReference type="STRING" id="338188.ERS852397_03215"/>
<sequence length="177" mass="19480">MFQSLRQSNIFYILQKGENPELKMGQVVSVSNPQPKYGQYVPGQTYGQNMETVVDVSVKVGEETIDFKQLPANLSIANFGANGVVVSESREAMNAEVESMLRISRGVIESVPYHEKVISSCDAMLRELNPQLAKEKEQEEKIGVLEQKVSGVENTLTDIKDMLAKALGSGSNNPKSK</sequence>
<gene>
    <name evidence="1" type="ORF">ERS852397_03215</name>
</gene>
<protein>
    <submittedName>
        <fullName evidence="1">Uncharacterized protein</fullName>
    </submittedName>
</protein>
<dbReference type="EMBL" id="CYZH01000022">
    <property type="protein sequence ID" value="CUO97037.1"/>
    <property type="molecule type" value="Genomic_DNA"/>
</dbReference>
<organism evidence="1 2">
    <name type="scientific">Bacteroides finegoldii</name>
    <dbReference type="NCBI Taxonomy" id="338188"/>
    <lineage>
        <taxon>Bacteria</taxon>
        <taxon>Pseudomonadati</taxon>
        <taxon>Bacteroidota</taxon>
        <taxon>Bacteroidia</taxon>
        <taxon>Bacteroidales</taxon>
        <taxon>Bacteroidaceae</taxon>
        <taxon>Bacteroides</taxon>
    </lineage>
</organism>
<dbReference type="Proteomes" id="UP000095517">
    <property type="component" value="Unassembled WGS sequence"/>
</dbReference>
<name>A0A174JGK2_9BACE</name>
<dbReference type="RefSeq" id="WP_055279634.1">
    <property type="nucleotide sequence ID" value="NZ_CABIXA010000022.1"/>
</dbReference>
<accession>A0A174JGK2</accession>
<dbReference type="AlphaFoldDB" id="A0A174JGK2"/>
<proteinExistence type="predicted"/>
<evidence type="ECO:0000313" key="2">
    <source>
        <dbReference type="Proteomes" id="UP000095517"/>
    </source>
</evidence>
<evidence type="ECO:0000313" key="1">
    <source>
        <dbReference type="EMBL" id="CUO97037.1"/>
    </source>
</evidence>